<organism evidence="3 4">
    <name type="scientific">Ancylostoma ceylanicum</name>
    <dbReference type="NCBI Taxonomy" id="53326"/>
    <lineage>
        <taxon>Eukaryota</taxon>
        <taxon>Metazoa</taxon>
        <taxon>Ecdysozoa</taxon>
        <taxon>Nematoda</taxon>
        <taxon>Chromadorea</taxon>
        <taxon>Rhabditida</taxon>
        <taxon>Rhabditina</taxon>
        <taxon>Rhabditomorpha</taxon>
        <taxon>Strongyloidea</taxon>
        <taxon>Ancylostomatidae</taxon>
        <taxon>Ancylostomatinae</taxon>
        <taxon>Ancylostoma</taxon>
    </lineage>
</organism>
<dbReference type="InterPro" id="IPR013083">
    <property type="entry name" value="Znf_RING/FYVE/PHD"/>
</dbReference>
<dbReference type="Proteomes" id="UP000024635">
    <property type="component" value="Unassembled WGS sequence"/>
</dbReference>
<proteinExistence type="predicted"/>
<name>A0A016WWY3_9BILA</name>
<sequence length="483" mass="55081">MQYLEDIIELVEDLPEEICKRFEQIRKWDNDVERLRLECKYAAKRIMEVTETSQPMREKILMELADKYRLIHRLSERKLDLAIRSQRLMSAVLDKVNDSSYLCKIELEVDNPGCTEAIERNFCRMLGLRPTSSHLTSCNMEFEPIDDTSSVVSEQDSNGRASPMLERRHGGRQRLTNGKPHKDKLERSDSPRSVTSEGSHSGYPSGNKLKKRKYISDGPPAMSNYMRKKQERERERSKLARVHAARQEENQRRQQKLALTSHELDVASFCKSASDMPPIAVKTEESLQSEEDAWKGQDPLGSEDDFDANDVLGLFPMLPSPPREIMESLKEESLFGLEDDISFDPHSKAFSQSPAMPGLVLDSLPSSPSPSASVSSWDRKKRTSISFGNVSETTSIHGRPRKMTERAVELLQNNKDREERKRKVEVVDGEANERWCFCREVSSGSMICCDAPDVSKNCPLSLNEFHEFYFSVSTNGSTSNVWD</sequence>
<evidence type="ECO:0000259" key="2">
    <source>
        <dbReference type="Pfam" id="PF12998"/>
    </source>
</evidence>
<reference evidence="4" key="1">
    <citation type="journal article" date="2015" name="Nat. Genet.">
        <title>The genome and transcriptome of the zoonotic hookworm Ancylostoma ceylanicum identify infection-specific gene families.</title>
        <authorList>
            <person name="Schwarz E.M."/>
            <person name="Hu Y."/>
            <person name="Antoshechkin I."/>
            <person name="Miller M.M."/>
            <person name="Sternberg P.W."/>
            <person name="Aroian R.V."/>
        </authorList>
    </citation>
    <scope>NUCLEOTIDE SEQUENCE</scope>
    <source>
        <strain evidence="4">HY135</strain>
    </source>
</reference>
<feature type="compositionally biased region" description="Basic and acidic residues" evidence="1">
    <location>
        <begin position="228"/>
        <end position="238"/>
    </location>
</feature>
<evidence type="ECO:0000256" key="1">
    <source>
        <dbReference type="SAM" id="MobiDB-lite"/>
    </source>
</evidence>
<comment type="caution">
    <text evidence="3">The sequence shown here is derived from an EMBL/GenBank/DDBJ whole genome shotgun (WGS) entry which is preliminary data.</text>
</comment>
<protein>
    <recommendedName>
        <fullName evidence="2">Inhibitor of growth protein N-terminal histone-binding domain-containing protein</fullName>
    </recommendedName>
</protein>
<accession>A0A016WWY3</accession>
<feature type="region of interest" description="Disordered" evidence="1">
    <location>
        <begin position="147"/>
        <end position="255"/>
    </location>
</feature>
<feature type="compositionally biased region" description="Polar residues" evidence="1">
    <location>
        <begin position="147"/>
        <end position="160"/>
    </location>
</feature>
<dbReference type="InterPro" id="IPR024610">
    <property type="entry name" value="ING_N_histone-binding"/>
</dbReference>
<dbReference type="OrthoDB" id="5411773at2759"/>
<dbReference type="Pfam" id="PF12998">
    <property type="entry name" value="ING"/>
    <property type="match status" value="1"/>
</dbReference>
<evidence type="ECO:0000313" key="4">
    <source>
        <dbReference type="Proteomes" id="UP000024635"/>
    </source>
</evidence>
<dbReference type="AlphaFoldDB" id="A0A016WWY3"/>
<dbReference type="GO" id="GO:0035267">
    <property type="term" value="C:NuA4 histone acetyltransferase complex"/>
    <property type="evidence" value="ECO:0007669"/>
    <property type="project" value="TreeGrafter"/>
</dbReference>
<dbReference type="Gene3D" id="3.30.40.10">
    <property type="entry name" value="Zinc/RING finger domain, C3HC4 (zinc finger)"/>
    <property type="match status" value="1"/>
</dbReference>
<dbReference type="PANTHER" id="PTHR10333:SF79">
    <property type="entry name" value="PHD-TYPE DOMAIN-CONTAINING PROTEIN"/>
    <property type="match status" value="1"/>
</dbReference>
<gene>
    <name evidence="3" type="primary">Acey_s0464.g1926</name>
    <name evidence="3" type="synonym">Acey-Y43H11AL.1</name>
    <name evidence="3" type="ORF">Y032_0464g1926</name>
</gene>
<dbReference type="PANTHER" id="PTHR10333">
    <property type="entry name" value="INHIBITOR OF GROWTH PROTEIN"/>
    <property type="match status" value="1"/>
</dbReference>
<dbReference type="EMBL" id="JARK01000064">
    <property type="protein sequence ID" value="EYC44339.1"/>
    <property type="molecule type" value="Genomic_DNA"/>
</dbReference>
<evidence type="ECO:0000313" key="3">
    <source>
        <dbReference type="EMBL" id="EYC44339.1"/>
    </source>
</evidence>
<keyword evidence="4" id="KW-1185">Reference proteome</keyword>
<dbReference type="Gene3D" id="6.10.140.1740">
    <property type="match status" value="1"/>
</dbReference>
<dbReference type="STRING" id="53326.A0A016WWY3"/>
<dbReference type="InterPro" id="IPR028651">
    <property type="entry name" value="ING_fam"/>
</dbReference>
<feature type="compositionally biased region" description="Polar residues" evidence="1">
    <location>
        <begin position="191"/>
        <end position="204"/>
    </location>
</feature>
<feature type="domain" description="Inhibitor of growth protein N-terminal histone-binding" evidence="2">
    <location>
        <begin position="3"/>
        <end position="96"/>
    </location>
</feature>